<evidence type="ECO:0000256" key="1">
    <source>
        <dbReference type="SAM" id="MobiDB-lite"/>
    </source>
</evidence>
<sequence length="164" mass="17783">MSSSAGLGPISQQYAAAATVPLIKSPSLYLPRPIELPNDIHPLPEDITAYFVYPFTLEEHVLSIKPSPHEAIAAKRAHNAEILHQREVQEEQREKEALHKVAPGYNPTAVLLPTSSSPAPGPKPIVGTSTLNSRVGTIDRPAAQTSLDPMDDLVSQLELLESKR</sequence>
<proteinExistence type="predicted"/>
<accession>A0A1Y1UHU5</accession>
<name>A0A1Y1UHU5_9TREE</name>
<dbReference type="RefSeq" id="XP_021871579.1">
    <property type="nucleotide sequence ID" value="XM_022018109.1"/>
</dbReference>
<evidence type="ECO:0000313" key="2">
    <source>
        <dbReference type="EMBL" id="ORX37592.1"/>
    </source>
</evidence>
<comment type="caution">
    <text evidence="2">The sequence shown here is derived from an EMBL/GenBank/DDBJ whole genome shotgun (WGS) entry which is preliminary data.</text>
</comment>
<protein>
    <submittedName>
        <fullName evidence="2">Uncharacterized protein</fullName>
    </submittedName>
</protein>
<evidence type="ECO:0000313" key="3">
    <source>
        <dbReference type="Proteomes" id="UP000193218"/>
    </source>
</evidence>
<dbReference type="EMBL" id="NBSH01000005">
    <property type="protein sequence ID" value="ORX37592.1"/>
    <property type="molecule type" value="Genomic_DNA"/>
</dbReference>
<dbReference type="GeneID" id="33559918"/>
<organism evidence="2 3">
    <name type="scientific">Kockovaella imperatae</name>
    <dbReference type="NCBI Taxonomy" id="4999"/>
    <lineage>
        <taxon>Eukaryota</taxon>
        <taxon>Fungi</taxon>
        <taxon>Dikarya</taxon>
        <taxon>Basidiomycota</taxon>
        <taxon>Agaricomycotina</taxon>
        <taxon>Tremellomycetes</taxon>
        <taxon>Tremellales</taxon>
        <taxon>Cuniculitremaceae</taxon>
        <taxon>Kockovaella</taxon>
    </lineage>
</organism>
<dbReference type="InParanoid" id="A0A1Y1UHU5"/>
<dbReference type="OrthoDB" id="2506317at2759"/>
<keyword evidence="3" id="KW-1185">Reference proteome</keyword>
<dbReference type="Proteomes" id="UP000193218">
    <property type="component" value="Unassembled WGS sequence"/>
</dbReference>
<gene>
    <name evidence="2" type="ORF">BD324DRAFT_650162</name>
</gene>
<feature type="region of interest" description="Disordered" evidence="1">
    <location>
        <begin position="104"/>
        <end position="149"/>
    </location>
</feature>
<reference evidence="2 3" key="1">
    <citation type="submission" date="2017-03" db="EMBL/GenBank/DDBJ databases">
        <title>Widespread Adenine N6-methylation of Active Genes in Fungi.</title>
        <authorList>
            <consortium name="DOE Joint Genome Institute"/>
            <person name="Mondo S.J."/>
            <person name="Dannebaum R.O."/>
            <person name="Kuo R.C."/>
            <person name="Louie K.B."/>
            <person name="Bewick A.J."/>
            <person name="Labutti K."/>
            <person name="Haridas S."/>
            <person name="Kuo A."/>
            <person name="Salamov A."/>
            <person name="Ahrendt S.R."/>
            <person name="Lau R."/>
            <person name="Bowen B.P."/>
            <person name="Lipzen A."/>
            <person name="Sullivan W."/>
            <person name="Andreopoulos W.B."/>
            <person name="Clum A."/>
            <person name="Lindquist E."/>
            <person name="Daum C."/>
            <person name="Northen T.R."/>
            <person name="Ramamoorthy G."/>
            <person name="Schmitz R.J."/>
            <person name="Gryganskyi A."/>
            <person name="Culley D."/>
            <person name="Magnuson J."/>
            <person name="James T.Y."/>
            <person name="O'Malley M.A."/>
            <person name="Stajich J.E."/>
            <person name="Spatafora J.W."/>
            <person name="Visel A."/>
            <person name="Grigoriev I.V."/>
        </authorList>
    </citation>
    <scope>NUCLEOTIDE SEQUENCE [LARGE SCALE GENOMIC DNA]</scope>
    <source>
        <strain evidence="2 3">NRRL Y-17943</strain>
    </source>
</reference>
<dbReference type="AlphaFoldDB" id="A0A1Y1UHU5"/>